<protein>
    <recommendedName>
        <fullName evidence="2">LIM zinc-binding domain-containing protein</fullName>
    </recommendedName>
</protein>
<sequence length="50" mass="6199">MRRPHIKTPEKPKRFCIECKREVYRTVHSSDSYWVDWYTREGEVTCIDCY</sequence>
<organism evidence="1">
    <name type="scientific">marine metagenome</name>
    <dbReference type="NCBI Taxonomy" id="408172"/>
    <lineage>
        <taxon>unclassified sequences</taxon>
        <taxon>metagenomes</taxon>
        <taxon>ecological metagenomes</taxon>
    </lineage>
</organism>
<dbReference type="AlphaFoldDB" id="A0A381ZH19"/>
<evidence type="ECO:0000313" key="1">
    <source>
        <dbReference type="EMBL" id="SVA88566.1"/>
    </source>
</evidence>
<gene>
    <name evidence="1" type="ORF">METZ01_LOCUS141420</name>
</gene>
<dbReference type="EMBL" id="UINC01021303">
    <property type="protein sequence ID" value="SVA88566.1"/>
    <property type="molecule type" value="Genomic_DNA"/>
</dbReference>
<reference evidence="1" key="1">
    <citation type="submission" date="2018-05" db="EMBL/GenBank/DDBJ databases">
        <authorList>
            <person name="Lanie J.A."/>
            <person name="Ng W.-L."/>
            <person name="Kazmierczak K.M."/>
            <person name="Andrzejewski T.M."/>
            <person name="Davidsen T.M."/>
            <person name="Wayne K.J."/>
            <person name="Tettelin H."/>
            <person name="Glass J.I."/>
            <person name="Rusch D."/>
            <person name="Podicherti R."/>
            <person name="Tsui H.-C.T."/>
            <person name="Winkler M.E."/>
        </authorList>
    </citation>
    <scope>NUCLEOTIDE SEQUENCE</scope>
</reference>
<accession>A0A381ZH19</accession>
<name>A0A381ZH19_9ZZZZ</name>
<proteinExistence type="predicted"/>
<evidence type="ECO:0008006" key="2">
    <source>
        <dbReference type="Google" id="ProtNLM"/>
    </source>
</evidence>